<dbReference type="InterPro" id="IPR036291">
    <property type="entry name" value="NAD(P)-bd_dom_sf"/>
</dbReference>
<keyword evidence="2" id="KW-0560">Oxidoreductase</keyword>
<name>A0A3G5EAC8_9ACTN</name>
<proteinExistence type="inferred from homology"/>
<feature type="domain" description="Ketoreductase" evidence="4">
    <location>
        <begin position="10"/>
        <end position="187"/>
    </location>
</feature>
<evidence type="ECO:0000256" key="1">
    <source>
        <dbReference type="ARBA" id="ARBA00006484"/>
    </source>
</evidence>
<evidence type="ECO:0000259" key="4">
    <source>
        <dbReference type="SMART" id="SM00822"/>
    </source>
</evidence>
<dbReference type="SMART" id="SM00822">
    <property type="entry name" value="PKS_KR"/>
    <property type="match status" value="1"/>
</dbReference>
<dbReference type="PANTHER" id="PTHR42760">
    <property type="entry name" value="SHORT-CHAIN DEHYDROGENASES/REDUCTASES FAMILY MEMBER"/>
    <property type="match status" value="1"/>
</dbReference>
<protein>
    <submittedName>
        <fullName evidence="5">Short-chain dehydrogenase</fullName>
    </submittedName>
</protein>
<dbReference type="CDD" id="cd05233">
    <property type="entry name" value="SDR_c"/>
    <property type="match status" value="1"/>
</dbReference>
<dbReference type="InterPro" id="IPR057326">
    <property type="entry name" value="KR_dom"/>
</dbReference>
<dbReference type="Pfam" id="PF00106">
    <property type="entry name" value="adh_short"/>
    <property type="match status" value="1"/>
</dbReference>
<dbReference type="GO" id="GO:0016616">
    <property type="term" value="F:oxidoreductase activity, acting on the CH-OH group of donors, NAD or NADP as acceptor"/>
    <property type="evidence" value="ECO:0007669"/>
    <property type="project" value="UniProtKB-ARBA"/>
</dbReference>
<dbReference type="InterPro" id="IPR020904">
    <property type="entry name" value="Sc_DH/Rdtase_CS"/>
</dbReference>
<dbReference type="Gene3D" id="3.40.50.720">
    <property type="entry name" value="NAD(P)-binding Rossmann-like Domain"/>
    <property type="match status" value="1"/>
</dbReference>
<dbReference type="PRINTS" id="PR00081">
    <property type="entry name" value="GDHRDH"/>
</dbReference>
<comment type="similarity">
    <text evidence="1 3">Belongs to the short-chain dehydrogenases/reductases (SDR) family.</text>
</comment>
<dbReference type="EMBL" id="MH005229">
    <property type="protein sequence ID" value="AYW35167.1"/>
    <property type="molecule type" value="Genomic_DNA"/>
</dbReference>
<reference evidence="5" key="1">
    <citation type="submission" date="2018-02" db="EMBL/GenBank/DDBJ databases">
        <authorList>
            <person name="Zhang L."/>
        </authorList>
    </citation>
    <scope>NUCLEOTIDE SEQUENCE</scope>
    <source>
        <strain evidence="5">XM-4-3</strain>
    </source>
</reference>
<dbReference type="PANTHER" id="PTHR42760:SF133">
    <property type="entry name" value="3-OXOACYL-[ACYL-CARRIER-PROTEIN] REDUCTASE"/>
    <property type="match status" value="1"/>
</dbReference>
<dbReference type="PROSITE" id="PS00061">
    <property type="entry name" value="ADH_SHORT"/>
    <property type="match status" value="1"/>
</dbReference>
<dbReference type="FunFam" id="3.40.50.720:FF:000084">
    <property type="entry name" value="Short-chain dehydrogenase reductase"/>
    <property type="match status" value="1"/>
</dbReference>
<sequence>MKASFDATGQVVVVTGGANGIGAALARGVGAAGGTAVVFDIAHAADLDAAPGVEQVAVDVADRDAVFAAVEQTLARHGRVDGLVAGAAVQPRAAVAGMAADEWRRVLGVNLDGVVWCCQAVLPSMTERRSGSIVVFSSGLAHMGRAEASAYAASKGALVSFAKSLAAEVAEHRIRVNVLAPGVIDTPQFQAANPAGGEREHWARTTGIGTPEDVVGPLLFLLSDAATMTGSQLTRDRAYPKE</sequence>
<organism evidence="5">
    <name type="scientific">Actinomadura sp. XM-4-3</name>
    <dbReference type="NCBI Taxonomy" id="1430130"/>
    <lineage>
        <taxon>Bacteria</taxon>
        <taxon>Bacillati</taxon>
        <taxon>Actinomycetota</taxon>
        <taxon>Actinomycetes</taxon>
        <taxon>Streptosporangiales</taxon>
        <taxon>Thermomonosporaceae</taxon>
        <taxon>Actinomadura</taxon>
    </lineage>
</organism>
<evidence type="ECO:0000256" key="3">
    <source>
        <dbReference type="RuleBase" id="RU000363"/>
    </source>
</evidence>
<evidence type="ECO:0000256" key="2">
    <source>
        <dbReference type="ARBA" id="ARBA00023002"/>
    </source>
</evidence>
<accession>A0A3G5EAC8</accession>
<evidence type="ECO:0000313" key="5">
    <source>
        <dbReference type="EMBL" id="AYW35167.1"/>
    </source>
</evidence>
<dbReference type="InterPro" id="IPR002347">
    <property type="entry name" value="SDR_fam"/>
</dbReference>
<dbReference type="SUPFAM" id="SSF51735">
    <property type="entry name" value="NAD(P)-binding Rossmann-fold domains"/>
    <property type="match status" value="1"/>
</dbReference>
<dbReference type="PRINTS" id="PR00080">
    <property type="entry name" value="SDRFAMILY"/>
</dbReference>
<dbReference type="AlphaFoldDB" id="A0A3G5EAC8"/>